<evidence type="ECO:0000256" key="9">
    <source>
        <dbReference type="ARBA" id="ARBA00023204"/>
    </source>
</evidence>
<dbReference type="OrthoDB" id="205514at2759"/>
<evidence type="ECO:0000256" key="11">
    <source>
        <dbReference type="ARBA" id="ARBA00049244"/>
    </source>
</evidence>
<evidence type="ECO:0000256" key="10">
    <source>
        <dbReference type="ARBA" id="ARBA00023242"/>
    </source>
</evidence>
<dbReference type="PANTHER" id="PTHR11276:SF29">
    <property type="entry name" value="DNA POLYMERASE TYPE-X FAMILY PROTEIN POL4"/>
    <property type="match status" value="1"/>
</dbReference>
<feature type="region of interest" description="Disordered" evidence="12">
    <location>
        <begin position="92"/>
        <end position="140"/>
    </location>
</feature>
<protein>
    <recommendedName>
        <fullName evidence="3">DNA-directed DNA polymerase</fullName>
        <ecNumber evidence="3">2.7.7.7</ecNumber>
    </recommendedName>
</protein>
<dbReference type="PANTHER" id="PTHR11276">
    <property type="entry name" value="DNA POLYMERASE TYPE-X FAMILY MEMBER"/>
    <property type="match status" value="1"/>
</dbReference>
<dbReference type="PRINTS" id="PR00869">
    <property type="entry name" value="DNAPOLX"/>
</dbReference>
<comment type="similarity">
    <text evidence="2">Belongs to the DNA polymerase type-X family.</text>
</comment>
<dbReference type="InterPro" id="IPR002054">
    <property type="entry name" value="DNA-dir_DNA_pol_X"/>
</dbReference>
<evidence type="ECO:0000259" key="13">
    <source>
        <dbReference type="PROSITE" id="PS50172"/>
    </source>
</evidence>
<dbReference type="CDD" id="cd00141">
    <property type="entry name" value="NT_POLXc"/>
    <property type="match status" value="1"/>
</dbReference>
<dbReference type="InterPro" id="IPR019843">
    <property type="entry name" value="DNA_pol-X_BS"/>
</dbReference>
<evidence type="ECO:0000256" key="12">
    <source>
        <dbReference type="SAM" id="MobiDB-lite"/>
    </source>
</evidence>
<evidence type="ECO:0000256" key="1">
    <source>
        <dbReference type="ARBA" id="ARBA00004123"/>
    </source>
</evidence>
<dbReference type="InterPro" id="IPR028207">
    <property type="entry name" value="DNA_pol_B_palm_palm"/>
</dbReference>
<dbReference type="InterPro" id="IPR010996">
    <property type="entry name" value="HHH_MUS81"/>
</dbReference>
<evidence type="ECO:0000313" key="14">
    <source>
        <dbReference type="EMBL" id="KAF2790017.1"/>
    </source>
</evidence>
<dbReference type="EMBL" id="MU002099">
    <property type="protein sequence ID" value="KAF2790017.1"/>
    <property type="molecule type" value="Genomic_DNA"/>
</dbReference>
<dbReference type="PROSITE" id="PS00522">
    <property type="entry name" value="DNA_POLYMERASE_X"/>
    <property type="match status" value="1"/>
</dbReference>
<keyword evidence="15" id="KW-1185">Reference proteome</keyword>
<dbReference type="EC" id="2.7.7.7" evidence="3"/>
<feature type="compositionally biased region" description="Low complexity" evidence="12">
    <location>
        <begin position="18"/>
        <end position="28"/>
    </location>
</feature>
<dbReference type="SMART" id="SM00483">
    <property type="entry name" value="POLXc"/>
    <property type="match status" value="1"/>
</dbReference>
<evidence type="ECO:0000256" key="2">
    <source>
        <dbReference type="ARBA" id="ARBA00008323"/>
    </source>
</evidence>
<feature type="domain" description="BRCT" evidence="13">
    <location>
        <begin position="126"/>
        <end position="203"/>
    </location>
</feature>
<proteinExistence type="inferred from homology"/>
<dbReference type="Pfam" id="PF14792">
    <property type="entry name" value="DNA_pol_B_palm"/>
    <property type="match status" value="1"/>
</dbReference>
<dbReference type="FunFam" id="1.10.150.20:FF:000010">
    <property type="entry name" value="DNA polymerase lambda"/>
    <property type="match status" value="1"/>
</dbReference>
<keyword evidence="7" id="KW-0227">DNA damage</keyword>
<feature type="compositionally biased region" description="Polar residues" evidence="12">
    <location>
        <begin position="1"/>
        <end position="12"/>
    </location>
</feature>
<dbReference type="PRINTS" id="PR00870">
    <property type="entry name" value="DNAPOLXBETA"/>
</dbReference>
<dbReference type="InterPro" id="IPR002008">
    <property type="entry name" value="DNA_pol_X_beta-like"/>
</dbReference>
<dbReference type="FunFam" id="1.10.150.110:FF:000005">
    <property type="entry name" value="DNA polymerase POL4"/>
    <property type="match status" value="1"/>
</dbReference>
<feature type="region of interest" description="Disordered" evidence="12">
    <location>
        <begin position="1"/>
        <end position="28"/>
    </location>
</feature>
<dbReference type="GO" id="GO:0005634">
    <property type="term" value="C:nucleus"/>
    <property type="evidence" value="ECO:0007669"/>
    <property type="project" value="UniProtKB-SubCell"/>
</dbReference>
<accession>A0A6A6X263</accession>
<dbReference type="InterPro" id="IPR043519">
    <property type="entry name" value="NT_sf"/>
</dbReference>
<dbReference type="GO" id="GO:0003677">
    <property type="term" value="F:DNA binding"/>
    <property type="evidence" value="ECO:0007669"/>
    <property type="project" value="InterPro"/>
</dbReference>
<dbReference type="Proteomes" id="UP000799757">
    <property type="component" value="Unassembled WGS sequence"/>
</dbReference>
<dbReference type="InterPro" id="IPR037160">
    <property type="entry name" value="DNA_Pol_thumb_sf"/>
</dbReference>
<dbReference type="InterPro" id="IPR029398">
    <property type="entry name" value="PolB_thumb"/>
</dbReference>
<dbReference type="Gene3D" id="3.30.460.10">
    <property type="entry name" value="Beta Polymerase, domain 2"/>
    <property type="match status" value="1"/>
</dbReference>
<keyword evidence="10" id="KW-0539">Nucleus</keyword>
<dbReference type="SUPFAM" id="SSF81301">
    <property type="entry name" value="Nucleotidyltransferase"/>
    <property type="match status" value="1"/>
</dbReference>
<dbReference type="PROSITE" id="PS50172">
    <property type="entry name" value="BRCT"/>
    <property type="match status" value="1"/>
</dbReference>
<dbReference type="AlphaFoldDB" id="A0A6A6X263"/>
<feature type="compositionally biased region" description="Acidic residues" evidence="12">
    <location>
        <begin position="125"/>
        <end position="140"/>
    </location>
</feature>
<dbReference type="SUPFAM" id="SSF47802">
    <property type="entry name" value="DNA polymerase beta, N-terminal domain-like"/>
    <property type="match status" value="1"/>
</dbReference>
<keyword evidence="6" id="KW-0479">Metal-binding</keyword>
<evidence type="ECO:0000256" key="7">
    <source>
        <dbReference type="ARBA" id="ARBA00022763"/>
    </source>
</evidence>
<dbReference type="SUPFAM" id="SSF81585">
    <property type="entry name" value="PsbU/PolX domain-like"/>
    <property type="match status" value="1"/>
</dbReference>
<dbReference type="InterPro" id="IPR001357">
    <property type="entry name" value="BRCT_dom"/>
</dbReference>
<dbReference type="Gene3D" id="1.10.150.110">
    <property type="entry name" value="DNA polymerase beta, N-terminal domain-like"/>
    <property type="match status" value="1"/>
</dbReference>
<evidence type="ECO:0000256" key="8">
    <source>
        <dbReference type="ARBA" id="ARBA00022932"/>
    </source>
</evidence>
<evidence type="ECO:0000256" key="5">
    <source>
        <dbReference type="ARBA" id="ARBA00022695"/>
    </source>
</evidence>
<evidence type="ECO:0000256" key="6">
    <source>
        <dbReference type="ARBA" id="ARBA00022723"/>
    </source>
</evidence>
<dbReference type="InterPro" id="IPR018944">
    <property type="entry name" value="DNA_pol_lambd_fingers_domain"/>
</dbReference>
<sequence>MDDDLPSSQTLAAESRSPEPLSLAPNLSSLPPISILSAHFKAGEEHGAEETLRRYGAPLTVDVSKVRVFIGKVGTKRRAEFELRSRKLKVESVSEEVRDVSEDEPPTKRRKLEGSTNKPIRVDDDGSTTEDEVIEDSETEDENCIITKDLPVASPVKRGRRYSVSRPIFENPSGDDIVWVIKLDWLNDCVAAGYLLPLGDHLVYKGKVLERPASSQSNNASTKIVISSPIQPNSQNFFESRSQTGQSILERAKTDVSGMATKPTYKARRSDGHGSQRFEGRSFVSRAQQMGKIMSHKPHLLQATTSEYEGEDSDVPPPPLWVEQGIKYACQRFTPADSLNSAFIAELKKMRTARTLIDDSVGVRAYSTIIASIAAYPYALTSPREILRLPGCDNKTALLFIEWKNMGAIQAIVDFENDPAMQILQLFYNIWGVGAKTARQFYYEKGWTELDDIIEFGWNELDRVQQIGVKYYEEFLSPIPRAEVEHIADVVRKHTVRIRDHRISVTIVGGYRRGKEASGDVDIIVSHPDLESTAGLVKDIVEALEDGEWITHTLLMSLHGTHRDQKTLPFRTTKASGAGFDTLDKALVVWQDPVWPTRDADLRRDPHAKNTNIHRRVDIIISPWRTVGCAVMGWSSGTTFQRDLRRYAKAVRGWKFDSSGIRDRASGQVVQVEGPNGVDGSPEEAERKVFEGLGLEFIPPEMRCTL</sequence>
<dbReference type="InterPro" id="IPR027421">
    <property type="entry name" value="DNA_pol_lamdba_lyase_dom_sf"/>
</dbReference>
<dbReference type="InterPro" id="IPR022312">
    <property type="entry name" value="DNA_pol_X"/>
</dbReference>
<evidence type="ECO:0000256" key="4">
    <source>
        <dbReference type="ARBA" id="ARBA00022679"/>
    </source>
</evidence>
<keyword evidence="5" id="KW-0548">Nucleotidyltransferase</keyword>
<dbReference type="GO" id="GO:0003887">
    <property type="term" value="F:DNA-directed DNA polymerase activity"/>
    <property type="evidence" value="ECO:0007669"/>
    <property type="project" value="UniProtKB-KW"/>
</dbReference>
<keyword evidence="4" id="KW-0808">Transferase</keyword>
<dbReference type="FunFam" id="3.30.210.10:FF:000005">
    <property type="entry name" value="DNA polymerase IV"/>
    <property type="match status" value="1"/>
</dbReference>
<dbReference type="GO" id="GO:0046872">
    <property type="term" value="F:metal ion binding"/>
    <property type="evidence" value="ECO:0007669"/>
    <property type="project" value="UniProtKB-KW"/>
</dbReference>
<evidence type="ECO:0000313" key="15">
    <source>
        <dbReference type="Proteomes" id="UP000799757"/>
    </source>
</evidence>
<gene>
    <name evidence="14" type="ORF">K505DRAFT_252125</name>
</gene>
<dbReference type="Pfam" id="PF14716">
    <property type="entry name" value="HHH_8"/>
    <property type="match status" value="1"/>
</dbReference>
<keyword evidence="8" id="KW-0239">DNA-directed DNA polymerase</keyword>
<dbReference type="Gene3D" id="3.30.210.10">
    <property type="entry name" value="DNA polymerase, thumb domain"/>
    <property type="match status" value="1"/>
</dbReference>
<reference evidence="14" key="1">
    <citation type="journal article" date="2020" name="Stud. Mycol.">
        <title>101 Dothideomycetes genomes: a test case for predicting lifestyles and emergence of pathogens.</title>
        <authorList>
            <person name="Haridas S."/>
            <person name="Albert R."/>
            <person name="Binder M."/>
            <person name="Bloem J."/>
            <person name="Labutti K."/>
            <person name="Salamov A."/>
            <person name="Andreopoulos B."/>
            <person name="Baker S."/>
            <person name="Barry K."/>
            <person name="Bills G."/>
            <person name="Bluhm B."/>
            <person name="Cannon C."/>
            <person name="Castanera R."/>
            <person name="Culley D."/>
            <person name="Daum C."/>
            <person name="Ezra D."/>
            <person name="Gonzalez J."/>
            <person name="Henrissat B."/>
            <person name="Kuo A."/>
            <person name="Liang C."/>
            <person name="Lipzen A."/>
            <person name="Lutzoni F."/>
            <person name="Magnuson J."/>
            <person name="Mondo S."/>
            <person name="Nolan M."/>
            <person name="Ohm R."/>
            <person name="Pangilinan J."/>
            <person name="Park H.-J."/>
            <person name="Ramirez L."/>
            <person name="Alfaro M."/>
            <person name="Sun H."/>
            <person name="Tritt A."/>
            <person name="Yoshinaga Y."/>
            <person name="Zwiers L.-H."/>
            <person name="Turgeon B."/>
            <person name="Goodwin S."/>
            <person name="Spatafora J."/>
            <person name="Crous P."/>
            <person name="Grigoriev I."/>
        </authorList>
    </citation>
    <scope>NUCLEOTIDE SEQUENCE</scope>
    <source>
        <strain evidence="14">CBS 109.77</strain>
    </source>
</reference>
<dbReference type="Pfam" id="PF10391">
    <property type="entry name" value="DNA_pol_lambd_f"/>
    <property type="match status" value="1"/>
</dbReference>
<comment type="catalytic activity">
    <reaction evidence="11">
        <text>DNA(n) + a 2'-deoxyribonucleoside 5'-triphosphate = DNA(n+1) + diphosphate</text>
        <dbReference type="Rhea" id="RHEA:22508"/>
        <dbReference type="Rhea" id="RHEA-COMP:17339"/>
        <dbReference type="Rhea" id="RHEA-COMP:17340"/>
        <dbReference type="ChEBI" id="CHEBI:33019"/>
        <dbReference type="ChEBI" id="CHEBI:61560"/>
        <dbReference type="ChEBI" id="CHEBI:173112"/>
        <dbReference type="EC" id="2.7.7.7"/>
    </reaction>
</comment>
<evidence type="ECO:0000256" key="3">
    <source>
        <dbReference type="ARBA" id="ARBA00012417"/>
    </source>
</evidence>
<organism evidence="14 15">
    <name type="scientific">Melanomma pulvis-pyrius CBS 109.77</name>
    <dbReference type="NCBI Taxonomy" id="1314802"/>
    <lineage>
        <taxon>Eukaryota</taxon>
        <taxon>Fungi</taxon>
        <taxon>Dikarya</taxon>
        <taxon>Ascomycota</taxon>
        <taxon>Pezizomycotina</taxon>
        <taxon>Dothideomycetes</taxon>
        <taxon>Pleosporomycetidae</taxon>
        <taxon>Pleosporales</taxon>
        <taxon>Melanommataceae</taxon>
        <taxon>Melanomma</taxon>
    </lineage>
</organism>
<dbReference type="Pfam" id="PF14791">
    <property type="entry name" value="DNA_pol_B_thumb"/>
    <property type="match status" value="1"/>
</dbReference>
<name>A0A6A6X263_9PLEO</name>
<dbReference type="Gene3D" id="1.10.150.20">
    <property type="entry name" value="5' to 3' exonuclease, C-terminal subdomain"/>
    <property type="match status" value="1"/>
</dbReference>
<keyword evidence="9" id="KW-0234">DNA repair</keyword>
<comment type="subcellular location">
    <subcellularLocation>
        <location evidence="1">Nucleus</location>
    </subcellularLocation>
</comment>
<dbReference type="GO" id="GO:0006303">
    <property type="term" value="P:double-strand break repair via nonhomologous end joining"/>
    <property type="evidence" value="ECO:0007669"/>
    <property type="project" value="TreeGrafter"/>
</dbReference>